<evidence type="ECO:0000256" key="4">
    <source>
        <dbReference type="ARBA" id="ARBA00023136"/>
    </source>
</evidence>
<sequence>MVAVAPAVGSRSGEPTPGRDSTRRRPTGRDRSVHPLAWWAWALGLAVAVTRTTNPLVIGMLLAATVLVVVVRRDDSPWARAFGAYLVLGVAIIAVRVAFYILVGIKAGGPVLLDLPSIAMPGWATGVELLGPVHLTGLLAAVYGGLRLAALIVCFGAANALANPKRALRCLPASLHHIGTAIVIAVTVTPQLVSSVVRVRRAQRLRGQDDRGLRSVLACALPVLADALDRSLALAASMDSRGYARSQSGRSDARITAALLVSLVAAALGTYGLLDGTSPDWLGLPLLAAGAVIAVGGSVLAGRRVRRTRYRPDPWGLPESLIAACGLAVALLLAGALGMSPDGLDPSLSPLTWPSVPPVALVATLLAAAPAVLRATDPGAVRSGGSR</sequence>
<evidence type="ECO:0000313" key="8">
    <source>
        <dbReference type="Proteomes" id="UP000293764"/>
    </source>
</evidence>
<feature type="transmembrane region" description="Helical" evidence="6">
    <location>
        <begin position="174"/>
        <end position="193"/>
    </location>
</feature>
<dbReference type="GO" id="GO:0005886">
    <property type="term" value="C:plasma membrane"/>
    <property type="evidence" value="ECO:0007669"/>
    <property type="project" value="TreeGrafter"/>
</dbReference>
<feature type="transmembrane region" description="Helical" evidence="6">
    <location>
        <begin position="321"/>
        <end position="339"/>
    </location>
</feature>
<evidence type="ECO:0000313" key="7">
    <source>
        <dbReference type="EMBL" id="RYV50204.1"/>
    </source>
</evidence>
<name>A0A4V1ZGY9_9MICO</name>
<proteinExistence type="predicted"/>
<dbReference type="AlphaFoldDB" id="A0A4V1ZGY9"/>
<evidence type="ECO:0000256" key="2">
    <source>
        <dbReference type="ARBA" id="ARBA00022692"/>
    </source>
</evidence>
<protein>
    <submittedName>
        <fullName evidence="7">Energy-coupling factor transporter transmembrane protein EcfT</fullName>
    </submittedName>
</protein>
<feature type="transmembrane region" description="Helical" evidence="6">
    <location>
        <begin position="56"/>
        <end position="72"/>
    </location>
</feature>
<feature type="transmembrane region" description="Helical" evidence="6">
    <location>
        <begin position="351"/>
        <end position="373"/>
    </location>
</feature>
<comment type="subcellular location">
    <subcellularLocation>
        <location evidence="1">Membrane</location>
        <topology evidence="1">Multi-pass membrane protein</topology>
    </subcellularLocation>
</comment>
<evidence type="ECO:0000256" key="6">
    <source>
        <dbReference type="SAM" id="Phobius"/>
    </source>
</evidence>
<dbReference type="CDD" id="cd16914">
    <property type="entry name" value="EcfT"/>
    <property type="match status" value="1"/>
</dbReference>
<dbReference type="Proteomes" id="UP000293764">
    <property type="component" value="Unassembled WGS sequence"/>
</dbReference>
<keyword evidence="4 6" id="KW-0472">Membrane</keyword>
<dbReference type="PANTHER" id="PTHR33514:SF15">
    <property type="entry name" value="COBALT TRANSPORT PROTEIN"/>
    <property type="match status" value="1"/>
</dbReference>
<dbReference type="Pfam" id="PF02361">
    <property type="entry name" value="CbiQ"/>
    <property type="match status" value="1"/>
</dbReference>
<comment type="caution">
    <text evidence="7">The sequence shown here is derived from an EMBL/GenBank/DDBJ whole genome shotgun (WGS) entry which is preliminary data.</text>
</comment>
<keyword evidence="3 6" id="KW-1133">Transmembrane helix</keyword>
<keyword evidence="2 6" id="KW-0812">Transmembrane</keyword>
<keyword evidence="8" id="KW-1185">Reference proteome</keyword>
<dbReference type="InterPro" id="IPR003339">
    <property type="entry name" value="ABC/ECF_trnsptr_transmembrane"/>
</dbReference>
<evidence type="ECO:0000256" key="3">
    <source>
        <dbReference type="ARBA" id="ARBA00022989"/>
    </source>
</evidence>
<feature type="region of interest" description="Disordered" evidence="5">
    <location>
        <begin position="1"/>
        <end position="30"/>
    </location>
</feature>
<dbReference type="PANTHER" id="PTHR33514">
    <property type="entry name" value="PROTEIN ABCI12, CHLOROPLASTIC"/>
    <property type="match status" value="1"/>
</dbReference>
<feature type="transmembrane region" description="Helical" evidence="6">
    <location>
        <begin position="138"/>
        <end position="162"/>
    </location>
</feature>
<feature type="transmembrane region" description="Helical" evidence="6">
    <location>
        <begin position="280"/>
        <end position="301"/>
    </location>
</feature>
<feature type="transmembrane region" description="Helical" evidence="6">
    <location>
        <begin position="255"/>
        <end position="274"/>
    </location>
</feature>
<feature type="transmembrane region" description="Helical" evidence="6">
    <location>
        <begin position="84"/>
        <end position="105"/>
    </location>
</feature>
<gene>
    <name evidence="7" type="ORF">EUA98_14800</name>
</gene>
<feature type="compositionally biased region" description="Basic and acidic residues" evidence="5">
    <location>
        <begin position="20"/>
        <end position="30"/>
    </location>
</feature>
<dbReference type="EMBL" id="SDWW01000039">
    <property type="protein sequence ID" value="RYV50204.1"/>
    <property type="molecule type" value="Genomic_DNA"/>
</dbReference>
<organism evidence="7 8">
    <name type="scientific">Pengzhenrongella frigida</name>
    <dbReference type="NCBI Taxonomy" id="1259133"/>
    <lineage>
        <taxon>Bacteria</taxon>
        <taxon>Bacillati</taxon>
        <taxon>Actinomycetota</taxon>
        <taxon>Actinomycetes</taxon>
        <taxon>Micrococcales</taxon>
        <taxon>Pengzhenrongella</taxon>
    </lineage>
</organism>
<dbReference type="OrthoDB" id="5187293at2"/>
<reference evidence="7 8" key="1">
    <citation type="submission" date="2019-01" db="EMBL/GenBank/DDBJ databases">
        <title>Novel species of Cellulomonas.</title>
        <authorList>
            <person name="Liu Q."/>
            <person name="Xin Y.-H."/>
        </authorList>
    </citation>
    <scope>NUCLEOTIDE SEQUENCE [LARGE SCALE GENOMIC DNA]</scope>
    <source>
        <strain evidence="7 8">HLT2-17</strain>
    </source>
</reference>
<evidence type="ECO:0000256" key="5">
    <source>
        <dbReference type="SAM" id="MobiDB-lite"/>
    </source>
</evidence>
<evidence type="ECO:0000256" key="1">
    <source>
        <dbReference type="ARBA" id="ARBA00004141"/>
    </source>
</evidence>
<accession>A0A4V1ZGY9</accession>